<dbReference type="InterPro" id="IPR012495">
    <property type="entry name" value="TadE-like_dom"/>
</dbReference>
<comment type="caution">
    <text evidence="3">The sequence shown here is derived from an EMBL/GenBank/DDBJ whole genome shotgun (WGS) entry which is preliminary data.</text>
</comment>
<dbReference type="EMBL" id="JBHTAJ010000032">
    <property type="protein sequence ID" value="MFC7181460.1"/>
    <property type="molecule type" value="Genomic_DNA"/>
</dbReference>
<dbReference type="Pfam" id="PF07811">
    <property type="entry name" value="TadE"/>
    <property type="match status" value="1"/>
</dbReference>
<keyword evidence="1" id="KW-0812">Transmembrane</keyword>
<accession>A0ABW2FW42</accession>
<evidence type="ECO:0000256" key="1">
    <source>
        <dbReference type="SAM" id="Phobius"/>
    </source>
</evidence>
<keyword evidence="1" id="KW-0472">Membrane</keyword>
<name>A0ABW2FW42_9ACTN</name>
<proteinExistence type="predicted"/>
<evidence type="ECO:0000313" key="3">
    <source>
        <dbReference type="EMBL" id="MFC7181460.1"/>
    </source>
</evidence>
<organism evidence="3 4">
    <name type="scientific">Kitasatospora paranensis</name>
    <dbReference type="NCBI Taxonomy" id="258053"/>
    <lineage>
        <taxon>Bacteria</taxon>
        <taxon>Bacillati</taxon>
        <taxon>Actinomycetota</taxon>
        <taxon>Actinomycetes</taxon>
        <taxon>Kitasatosporales</taxon>
        <taxon>Streptomycetaceae</taxon>
        <taxon>Kitasatospora</taxon>
    </lineage>
</organism>
<keyword evidence="1" id="KW-1133">Transmembrane helix</keyword>
<dbReference type="RefSeq" id="WP_345703831.1">
    <property type="nucleotide sequence ID" value="NZ_BAABKV010000001.1"/>
</dbReference>
<sequence>MPADSTRPSLAQRLRADDGISTIELVIATPLLLLMALLLVGFGLMVQSRSSLDGAARDAARAGALQRDFQTATAEATSAAHASAAGVCANGDMQVNPSGDWRAGGMFTVTISCDVRGLAWLGINANRRVTSTATAPLDTFRRTS</sequence>
<reference evidence="4" key="1">
    <citation type="journal article" date="2019" name="Int. J. Syst. Evol. Microbiol.">
        <title>The Global Catalogue of Microorganisms (GCM) 10K type strain sequencing project: providing services to taxonomists for standard genome sequencing and annotation.</title>
        <authorList>
            <consortium name="The Broad Institute Genomics Platform"/>
            <consortium name="The Broad Institute Genome Sequencing Center for Infectious Disease"/>
            <person name="Wu L."/>
            <person name="Ma J."/>
        </authorList>
    </citation>
    <scope>NUCLEOTIDE SEQUENCE [LARGE SCALE GENOMIC DNA]</scope>
    <source>
        <strain evidence="4">CGMCC 1.12859</strain>
    </source>
</reference>
<evidence type="ECO:0000259" key="2">
    <source>
        <dbReference type="Pfam" id="PF07811"/>
    </source>
</evidence>
<protein>
    <submittedName>
        <fullName evidence="3">TadE/TadG family type IV pilus assembly protein</fullName>
    </submittedName>
</protein>
<gene>
    <name evidence="3" type="ORF">ACFQMG_18070</name>
</gene>
<dbReference type="Proteomes" id="UP001596435">
    <property type="component" value="Unassembled WGS sequence"/>
</dbReference>
<keyword evidence="4" id="KW-1185">Reference proteome</keyword>
<evidence type="ECO:0000313" key="4">
    <source>
        <dbReference type="Proteomes" id="UP001596435"/>
    </source>
</evidence>
<feature type="transmembrane region" description="Helical" evidence="1">
    <location>
        <begin position="20"/>
        <end position="44"/>
    </location>
</feature>
<feature type="domain" description="TadE-like" evidence="2">
    <location>
        <begin position="19"/>
        <end position="61"/>
    </location>
</feature>